<organism evidence="5 6">
    <name type="scientific">Priestia megaterium (strain WSH-002)</name>
    <name type="common">Bacillus megaterium</name>
    <dbReference type="NCBI Taxonomy" id="1006007"/>
    <lineage>
        <taxon>Bacteria</taxon>
        <taxon>Bacillati</taxon>
        <taxon>Bacillota</taxon>
        <taxon>Bacilli</taxon>
        <taxon>Bacillales</taxon>
        <taxon>Bacillaceae</taxon>
        <taxon>Priestia</taxon>
    </lineage>
</organism>
<dbReference type="InterPro" id="IPR018369">
    <property type="entry name" value="Chaprnonin_Cpn10_CS"/>
</dbReference>
<reference evidence="5 6" key="1">
    <citation type="journal article" date="2011" name="J. Bacteriol.">
        <title>Complete genome sequence of the industrial strain Bacillus megaterium WSH-002.</title>
        <authorList>
            <person name="Liu L."/>
            <person name="Li Y."/>
            <person name="Zhang J."/>
            <person name="Zou W."/>
            <person name="Zhou Z."/>
            <person name="Liu J."/>
            <person name="Li X."/>
            <person name="Wang L."/>
            <person name="Chen J."/>
        </authorList>
    </citation>
    <scope>NUCLEOTIDE SEQUENCE [LARGE SCALE GENOMIC DNA]</scope>
    <source>
        <strain evidence="5 6">WSH-002</strain>
    </source>
</reference>
<gene>
    <name evidence="3 5" type="primary">groES</name>
    <name evidence="3" type="synonym">groS</name>
    <name evidence="5" type="ORF">BMWSH_4982</name>
</gene>
<dbReference type="FunFam" id="2.30.33.40:FF:000001">
    <property type="entry name" value="10 kDa chaperonin"/>
    <property type="match status" value="1"/>
</dbReference>
<dbReference type="NCBIfam" id="NF001534">
    <property type="entry name" value="PRK00364.2-5"/>
    <property type="match status" value="1"/>
</dbReference>
<dbReference type="GO" id="GO:0005737">
    <property type="term" value="C:cytoplasm"/>
    <property type="evidence" value="ECO:0007669"/>
    <property type="project" value="UniProtKB-SubCell"/>
</dbReference>
<evidence type="ECO:0000256" key="3">
    <source>
        <dbReference type="HAMAP-Rule" id="MF_00580"/>
    </source>
</evidence>
<dbReference type="GO" id="GO:0005524">
    <property type="term" value="F:ATP binding"/>
    <property type="evidence" value="ECO:0007669"/>
    <property type="project" value="InterPro"/>
</dbReference>
<evidence type="ECO:0000313" key="6">
    <source>
        <dbReference type="Proteomes" id="UP000001283"/>
    </source>
</evidence>
<dbReference type="PANTHER" id="PTHR10772:SF58">
    <property type="entry name" value="CO-CHAPERONIN GROES"/>
    <property type="match status" value="1"/>
</dbReference>
<dbReference type="Proteomes" id="UP000001283">
    <property type="component" value="Chromosome"/>
</dbReference>
<evidence type="ECO:0000256" key="1">
    <source>
        <dbReference type="ARBA" id="ARBA00006975"/>
    </source>
</evidence>
<evidence type="ECO:0000313" key="5">
    <source>
        <dbReference type="EMBL" id="AEN91860.1"/>
    </source>
</evidence>
<dbReference type="GO" id="GO:0046872">
    <property type="term" value="F:metal ion binding"/>
    <property type="evidence" value="ECO:0007669"/>
    <property type="project" value="TreeGrafter"/>
</dbReference>
<keyword evidence="2 3" id="KW-0143">Chaperone</keyword>
<dbReference type="PROSITE" id="PS00681">
    <property type="entry name" value="CHAPERONINS_CPN10"/>
    <property type="match status" value="1"/>
</dbReference>
<comment type="subunit">
    <text evidence="3">Heptamer of 7 subunits arranged in a ring. Interacts with the chaperonin GroEL.</text>
</comment>
<protein>
    <recommendedName>
        <fullName evidence="3">Co-chaperonin GroES</fullName>
    </recommendedName>
    <alternativeName>
        <fullName evidence="3">10 kDa chaperonin</fullName>
    </alternativeName>
    <alternativeName>
        <fullName evidence="3">Chaperonin-10</fullName>
        <shortName evidence="3">Cpn10</shortName>
    </alternativeName>
</protein>
<keyword evidence="3" id="KW-0963">Cytoplasm</keyword>
<dbReference type="InterPro" id="IPR011032">
    <property type="entry name" value="GroES-like_sf"/>
</dbReference>
<name>A0A8D3X6P0_PRIMW</name>
<dbReference type="AlphaFoldDB" id="A0A8D3X6P0"/>
<evidence type="ECO:0000256" key="2">
    <source>
        <dbReference type="ARBA" id="ARBA00023186"/>
    </source>
</evidence>
<dbReference type="NCBIfam" id="NF001527">
    <property type="entry name" value="PRK00364.1-2"/>
    <property type="match status" value="1"/>
</dbReference>
<dbReference type="PRINTS" id="PR00297">
    <property type="entry name" value="CHAPERONIN10"/>
</dbReference>
<dbReference type="HAMAP" id="MF_00580">
    <property type="entry name" value="CH10"/>
    <property type="match status" value="1"/>
</dbReference>
<dbReference type="SMART" id="SM00883">
    <property type="entry name" value="Cpn10"/>
    <property type="match status" value="1"/>
</dbReference>
<dbReference type="NCBIfam" id="NF001530">
    <property type="entry name" value="PRK00364.1-6"/>
    <property type="match status" value="1"/>
</dbReference>
<dbReference type="GO" id="GO:0051087">
    <property type="term" value="F:protein-folding chaperone binding"/>
    <property type="evidence" value="ECO:0007669"/>
    <property type="project" value="TreeGrafter"/>
</dbReference>
<proteinExistence type="inferred from homology"/>
<dbReference type="NCBIfam" id="NF001531">
    <property type="entry name" value="PRK00364.2-2"/>
    <property type="match status" value="1"/>
</dbReference>
<sequence>MQTYYLRRLFHLLKPLGDRVVIELVKSEEKTASGIVLPDSAKEKPQEGKIVAVGTGRVLESGERVALEVAAGDRIIFSKYAGTEVKYEGTEYLILRESDILAVIG</sequence>
<comment type="subcellular location">
    <subcellularLocation>
        <location evidence="3">Cytoplasm</location>
    </subcellularLocation>
</comment>
<dbReference type="CDD" id="cd00320">
    <property type="entry name" value="cpn10"/>
    <property type="match status" value="1"/>
</dbReference>
<dbReference type="Pfam" id="PF00166">
    <property type="entry name" value="Cpn10"/>
    <property type="match status" value="1"/>
</dbReference>
<dbReference type="EMBL" id="CP003017">
    <property type="protein sequence ID" value="AEN91860.1"/>
    <property type="molecule type" value="Genomic_DNA"/>
</dbReference>
<dbReference type="SUPFAM" id="SSF50129">
    <property type="entry name" value="GroES-like"/>
    <property type="match status" value="1"/>
</dbReference>
<dbReference type="GO" id="GO:0044183">
    <property type="term" value="F:protein folding chaperone"/>
    <property type="evidence" value="ECO:0007669"/>
    <property type="project" value="InterPro"/>
</dbReference>
<comment type="similarity">
    <text evidence="1 3 4">Belongs to the GroES chaperonin family.</text>
</comment>
<evidence type="ECO:0000256" key="4">
    <source>
        <dbReference type="RuleBase" id="RU000535"/>
    </source>
</evidence>
<dbReference type="PANTHER" id="PTHR10772">
    <property type="entry name" value="10 KDA HEAT SHOCK PROTEIN"/>
    <property type="match status" value="1"/>
</dbReference>
<accession>A0A8D3X6P0</accession>
<dbReference type="NCBIfam" id="NF001533">
    <property type="entry name" value="PRK00364.2-4"/>
    <property type="match status" value="1"/>
</dbReference>
<dbReference type="InterPro" id="IPR020818">
    <property type="entry name" value="Chaperonin_GroES"/>
</dbReference>
<dbReference type="GO" id="GO:0051082">
    <property type="term" value="F:unfolded protein binding"/>
    <property type="evidence" value="ECO:0007669"/>
    <property type="project" value="TreeGrafter"/>
</dbReference>
<dbReference type="Gene3D" id="2.30.33.40">
    <property type="entry name" value="GroES chaperonin"/>
    <property type="match status" value="1"/>
</dbReference>
<comment type="function">
    <text evidence="3 4">Together with the chaperonin GroEL, plays an essential role in assisting protein folding. The GroEL-GroES system forms a nano-cage that allows encapsulation of the non-native substrate proteins and provides a physical environment optimized to promote and accelerate protein folding. GroES binds to the apical surface of the GroEL ring, thereby capping the opening of the GroEL channel.</text>
</comment>
<dbReference type="InterPro" id="IPR037124">
    <property type="entry name" value="Chaperonin_GroES_sf"/>
</dbReference>
<dbReference type="KEGG" id="bmh:BMWSH_4982"/>